<name>A0A399EFR0_9DEIN</name>
<sequence length="123" mass="13901">MRAFRACWIREGGLNPPLGAVGIAWPLPNPLPQEEGSWVFWQQGAAWYCNPERDVQLLEATLHPWQIGPGARVIHPRPAEVLDVVRDPDWDWPTHVTLLTPKGDLVFHVPIEQLVMSIEKEAA</sequence>
<comment type="caution">
    <text evidence="1">The sequence shown here is derived from an EMBL/GenBank/DDBJ whole genome shotgun (WGS) entry which is preliminary data.</text>
</comment>
<accession>A0A399EFR0</accession>
<gene>
    <name evidence="1" type="ORF">Mrose_03513</name>
</gene>
<dbReference type="Proteomes" id="UP000265341">
    <property type="component" value="Unassembled WGS sequence"/>
</dbReference>
<organism evidence="1 2">
    <name type="scientific">Calidithermus roseus</name>
    <dbReference type="NCBI Taxonomy" id="1644118"/>
    <lineage>
        <taxon>Bacteria</taxon>
        <taxon>Thermotogati</taxon>
        <taxon>Deinococcota</taxon>
        <taxon>Deinococci</taxon>
        <taxon>Thermales</taxon>
        <taxon>Thermaceae</taxon>
        <taxon>Calidithermus</taxon>
    </lineage>
</organism>
<evidence type="ECO:0000313" key="1">
    <source>
        <dbReference type="EMBL" id="RIH81890.1"/>
    </source>
</evidence>
<dbReference type="EMBL" id="QWLA01000129">
    <property type="protein sequence ID" value="RIH81890.1"/>
    <property type="molecule type" value="Genomic_DNA"/>
</dbReference>
<evidence type="ECO:0000313" key="2">
    <source>
        <dbReference type="Proteomes" id="UP000265341"/>
    </source>
</evidence>
<proteinExistence type="predicted"/>
<protein>
    <submittedName>
        <fullName evidence="1">Uncharacterized protein</fullName>
    </submittedName>
</protein>
<dbReference type="OrthoDB" id="28057at2"/>
<reference evidence="1 2" key="1">
    <citation type="submission" date="2018-08" db="EMBL/GenBank/DDBJ databases">
        <title>Meiothermus roseus NBRC 110900 genome sequencing project.</title>
        <authorList>
            <person name="Da Costa M.S."/>
            <person name="Albuquerque L."/>
            <person name="Raposo P."/>
            <person name="Froufe H.J.C."/>
            <person name="Barroso C.S."/>
            <person name="Egas C."/>
        </authorList>
    </citation>
    <scope>NUCLEOTIDE SEQUENCE [LARGE SCALE GENOMIC DNA]</scope>
    <source>
        <strain evidence="1 2">NBRC 110900</strain>
    </source>
</reference>
<keyword evidence="2" id="KW-1185">Reference proteome</keyword>
<dbReference type="AlphaFoldDB" id="A0A399EFR0"/>
<dbReference type="RefSeq" id="WP_119280563.1">
    <property type="nucleotide sequence ID" value="NZ_QWLA01000129.1"/>
</dbReference>